<sequence>MVVAGDAPAGRITSARRSARLGCGIGLAWVPNGLSELGSKIEIRDGGRTFAAKVVDPAFYDPEGQRLGA</sequence>
<dbReference type="InterPro" id="IPR027266">
    <property type="entry name" value="TrmE/GcvT-like"/>
</dbReference>
<dbReference type="InterPro" id="IPR013977">
    <property type="entry name" value="GcvT_C"/>
</dbReference>
<dbReference type="InterPro" id="IPR029043">
    <property type="entry name" value="GcvT/YgfZ_C"/>
</dbReference>
<organism evidence="2 3">
    <name type="scientific">Svornostia abyssi</name>
    <dbReference type="NCBI Taxonomy" id="2898438"/>
    <lineage>
        <taxon>Bacteria</taxon>
        <taxon>Bacillati</taxon>
        <taxon>Actinomycetota</taxon>
        <taxon>Thermoleophilia</taxon>
        <taxon>Solirubrobacterales</taxon>
        <taxon>Baekduiaceae</taxon>
        <taxon>Svornostia</taxon>
    </lineage>
</organism>
<protein>
    <recommendedName>
        <fullName evidence="1">Aminomethyltransferase C-terminal domain-containing protein</fullName>
    </recommendedName>
</protein>
<feature type="domain" description="Aminomethyltransferase C-terminal" evidence="1">
    <location>
        <begin position="2"/>
        <end position="61"/>
    </location>
</feature>
<dbReference type="Gene3D" id="3.30.1360.120">
    <property type="entry name" value="Probable tRNA modification gtpase trme, domain 1"/>
    <property type="match status" value="1"/>
</dbReference>
<dbReference type="Proteomes" id="UP001058860">
    <property type="component" value="Chromosome"/>
</dbReference>
<evidence type="ECO:0000259" key="1">
    <source>
        <dbReference type="Pfam" id="PF08669"/>
    </source>
</evidence>
<keyword evidence="3" id="KW-1185">Reference proteome</keyword>
<dbReference type="SUPFAM" id="SSF101790">
    <property type="entry name" value="Aminomethyltransferase beta-barrel domain"/>
    <property type="match status" value="1"/>
</dbReference>
<dbReference type="Pfam" id="PF08669">
    <property type="entry name" value="GCV_T_C"/>
    <property type="match status" value="1"/>
</dbReference>
<reference evidence="3" key="1">
    <citation type="submission" date="2021-11" db="EMBL/GenBank/DDBJ databases">
        <title>Cultivation dependent microbiological survey of springs from the worlds oldest radium mine currently devoted to the extraction of radon-saturated water.</title>
        <authorList>
            <person name="Kapinusova G."/>
            <person name="Smrhova T."/>
            <person name="Strejcek M."/>
            <person name="Suman J."/>
            <person name="Jani K."/>
            <person name="Pajer P."/>
            <person name="Uhlik O."/>
        </authorList>
    </citation>
    <scope>NUCLEOTIDE SEQUENCE [LARGE SCALE GENOMIC DNA]</scope>
    <source>
        <strain evidence="3">J379</strain>
    </source>
</reference>
<gene>
    <name evidence="2" type="ORF">LRS13_10905</name>
</gene>
<dbReference type="EMBL" id="CP088295">
    <property type="protein sequence ID" value="UUY05996.1"/>
    <property type="molecule type" value="Genomic_DNA"/>
</dbReference>
<evidence type="ECO:0000313" key="2">
    <source>
        <dbReference type="EMBL" id="UUY05996.1"/>
    </source>
</evidence>
<evidence type="ECO:0000313" key="3">
    <source>
        <dbReference type="Proteomes" id="UP001058860"/>
    </source>
</evidence>
<proteinExistence type="predicted"/>
<accession>A0ABY5PMY9</accession>
<name>A0ABY5PMY9_9ACTN</name>